<dbReference type="GO" id="GO:0003677">
    <property type="term" value="F:DNA binding"/>
    <property type="evidence" value="ECO:0007669"/>
    <property type="project" value="UniProtKB-KW"/>
</dbReference>
<dbReference type="Gene3D" id="1.10.10.10">
    <property type="entry name" value="Winged helix-like DNA-binding domain superfamily/Winged helix DNA-binding domain"/>
    <property type="match status" value="1"/>
</dbReference>
<organism evidence="5 6">
    <name type="scientific">Kocuria subflava</name>
    <dbReference type="NCBI Taxonomy" id="1736139"/>
    <lineage>
        <taxon>Bacteria</taxon>
        <taxon>Bacillati</taxon>
        <taxon>Actinomycetota</taxon>
        <taxon>Actinomycetes</taxon>
        <taxon>Micrococcales</taxon>
        <taxon>Micrococcaceae</taxon>
        <taxon>Kocuria</taxon>
    </lineage>
</organism>
<evidence type="ECO:0000256" key="3">
    <source>
        <dbReference type="ARBA" id="ARBA00023163"/>
    </source>
</evidence>
<sequence length="231" mass="25935">MTTAVSASGTPVPAANLSKAQTAYHWIKERISTQEYAPGYRLVLSTIATDLEMSVVPVREAIRQLEAEGLVTFTRNVGAHVSMVDGSRYRASMETLGVLEGAATAMAAPHIDPEDLEKARELNARMEASLTDFDPHTFTETNHQFHRVLFDRCPNERLNELVNAEWERLGHLRDSTFTFVPDRARESVQEHTRILELIESGAPAHQIEQAAREHRTSTLRSYLQAQEDSHD</sequence>
<evidence type="ECO:0000313" key="5">
    <source>
        <dbReference type="EMBL" id="NKE10052.1"/>
    </source>
</evidence>
<dbReference type="GO" id="GO:0003700">
    <property type="term" value="F:DNA-binding transcription factor activity"/>
    <property type="evidence" value="ECO:0007669"/>
    <property type="project" value="InterPro"/>
</dbReference>
<evidence type="ECO:0000259" key="4">
    <source>
        <dbReference type="PROSITE" id="PS50949"/>
    </source>
</evidence>
<dbReference type="RefSeq" id="WP_119933088.1">
    <property type="nucleotide sequence ID" value="NZ_JAAVUN010000016.1"/>
</dbReference>
<gene>
    <name evidence="5" type="ORF">GTW58_08920</name>
</gene>
<keyword evidence="2" id="KW-0238">DNA-binding</keyword>
<dbReference type="SMART" id="SM00345">
    <property type="entry name" value="HTH_GNTR"/>
    <property type="match status" value="1"/>
</dbReference>
<protein>
    <submittedName>
        <fullName evidence="5">GntR family transcriptional regulator</fullName>
    </submittedName>
</protein>
<dbReference type="InterPro" id="IPR036390">
    <property type="entry name" value="WH_DNA-bd_sf"/>
</dbReference>
<dbReference type="Gene3D" id="1.20.120.530">
    <property type="entry name" value="GntR ligand-binding domain-like"/>
    <property type="match status" value="1"/>
</dbReference>
<dbReference type="Pfam" id="PF00392">
    <property type="entry name" value="GntR"/>
    <property type="match status" value="1"/>
</dbReference>
<feature type="domain" description="HTH gntR-type" evidence="4">
    <location>
        <begin position="17"/>
        <end position="84"/>
    </location>
</feature>
<dbReference type="PANTHER" id="PTHR43537:SF24">
    <property type="entry name" value="GLUCONATE OPERON TRANSCRIPTIONAL REPRESSOR"/>
    <property type="match status" value="1"/>
</dbReference>
<dbReference type="AlphaFoldDB" id="A0A846TWC8"/>
<dbReference type="SUPFAM" id="SSF48008">
    <property type="entry name" value="GntR ligand-binding domain-like"/>
    <property type="match status" value="1"/>
</dbReference>
<dbReference type="InterPro" id="IPR036388">
    <property type="entry name" value="WH-like_DNA-bd_sf"/>
</dbReference>
<name>A0A846TWC8_9MICC</name>
<dbReference type="PROSITE" id="PS50949">
    <property type="entry name" value="HTH_GNTR"/>
    <property type="match status" value="1"/>
</dbReference>
<proteinExistence type="predicted"/>
<evidence type="ECO:0000313" key="6">
    <source>
        <dbReference type="Proteomes" id="UP000521379"/>
    </source>
</evidence>
<dbReference type="SMART" id="SM00895">
    <property type="entry name" value="FCD"/>
    <property type="match status" value="1"/>
</dbReference>
<evidence type="ECO:0000256" key="2">
    <source>
        <dbReference type="ARBA" id="ARBA00023125"/>
    </source>
</evidence>
<dbReference type="PANTHER" id="PTHR43537">
    <property type="entry name" value="TRANSCRIPTIONAL REGULATOR, GNTR FAMILY"/>
    <property type="match status" value="1"/>
</dbReference>
<evidence type="ECO:0000256" key="1">
    <source>
        <dbReference type="ARBA" id="ARBA00023015"/>
    </source>
</evidence>
<dbReference type="SUPFAM" id="SSF46785">
    <property type="entry name" value="Winged helix' DNA-binding domain"/>
    <property type="match status" value="1"/>
</dbReference>
<keyword evidence="1" id="KW-0805">Transcription regulation</keyword>
<dbReference type="Pfam" id="PF07729">
    <property type="entry name" value="FCD"/>
    <property type="match status" value="1"/>
</dbReference>
<dbReference type="CDD" id="cd07377">
    <property type="entry name" value="WHTH_GntR"/>
    <property type="match status" value="1"/>
</dbReference>
<keyword evidence="3" id="KW-0804">Transcription</keyword>
<dbReference type="EMBL" id="JAAVUN010000016">
    <property type="protein sequence ID" value="NKE10052.1"/>
    <property type="molecule type" value="Genomic_DNA"/>
</dbReference>
<dbReference type="InterPro" id="IPR000524">
    <property type="entry name" value="Tscrpt_reg_HTH_GntR"/>
</dbReference>
<accession>A0A846TWC8</accession>
<reference evidence="5 6" key="1">
    <citation type="submission" date="2020-02" db="EMBL/GenBank/DDBJ databases">
        <authorList>
            <person name="Sun Q."/>
        </authorList>
    </citation>
    <scope>NUCLEOTIDE SEQUENCE [LARGE SCALE GENOMIC DNA]</scope>
    <source>
        <strain evidence="5 6">YIM 13062</strain>
    </source>
</reference>
<dbReference type="InterPro" id="IPR008920">
    <property type="entry name" value="TF_FadR/GntR_C"/>
</dbReference>
<keyword evidence="6" id="KW-1185">Reference proteome</keyword>
<dbReference type="InterPro" id="IPR011711">
    <property type="entry name" value="GntR_C"/>
</dbReference>
<dbReference type="Proteomes" id="UP000521379">
    <property type="component" value="Unassembled WGS sequence"/>
</dbReference>
<comment type="caution">
    <text evidence="5">The sequence shown here is derived from an EMBL/GenBank/DDBJ whole genome shotgun (WGS) entry which is preliminary data.</text>
</comment>